<evidence type="ECO:0000259" key="1">
    <source>
        <dbReference type="Pfam" id="PF14246"/>
    </source>
</evidence>
<feature type="domain" description="Transcriptional regulator TetR C-terminal Proteobacteria type" evidence="1">
    <location>
        <begin position="11"/>
        <end position="60"/>
    </location>
</feature>
<proteinExistence type="predicted"/>
<dbReference type="Pfam" id="PF14246">
    <property type="entry name" value="TetR_C_7"/>
    <property type="match status" value="1"/>
</dbReference>
<keyword evidence="3" id="KW-1185">Reference proteome</keyword>
<accession>A0A1M6KBY2</accession>
<dbReference type="EMBL" id="FQZK01000007">
    <property type="protein sequence ID" value="SHJ56478.1"/>
    <property type="molecule type" value="Genomic_DNA"/>
</dbReference>
<reference evidence="2 3" key="1">
    <citation type="submission" date="2016-11" db="EMBL/GenBank/DDBJ databases">
        <authorList>
            <person name="Jaros S."/>
            <person name="Januszkiewicz K."/>
            <person name="Wedrychowicz H."/>
        </authorList>
    </citation>
    <scope>NUCLEOTIDE SEQUENCE [LARGE SCALE GENOMIC DNA]</scope>
    <source>
        <strain evidence="2 3">CGMCC 4.5723</strain>
    </source>
</reference>
<evidence type="ECO:0000313" key="3">
    <source>
        <dbReference type="Proteomes" id="UP000184452"/>
    </source>
</evidence>
<organism evidence="2 3">
    <name type="scientific">Nocardiopsis flavescens</name>
    <dbReference type="NCBI Taxonomy" id="758803"/>
    <lineage>
        <taxon>Bacteria</taxon>
        <taxon>Bacillati</taxon>
        <taxon>Actinomycetota</taxon>
        <taxon>Actinomycetes</taxon>
        <taxon>Streptosporangiales</taxon>
        <taxon>Nocardiopsidaceae</taxon>
        <taxon>Nocardiopsis</taxon>
    </lineage>
</organism>
<name>A0A1M6KBY2_9ACTN</name>
<dbReference type="InterPro" id="IPR039536">
    <property type="entry name" value="TetR_C_Proteobacteria"/>
</dbReference>
<dbReference type="RefSeq" id="WP_245833154.1">
    <property type="nucleotide sequence ID" value="NZ_FQZK01000007.1"/>
</dbReference>
<evidence type="ECO:0000313" key="2">
    <source>
        <dbReference type="EMBL" id="SHJ56478.1"/>
    </source>
</evidence>
<dbReference type="AlphaFoldDB" id="A0A1M6KBY2"/>
<dbReference type="Proteomes" id="UP000184452">
    <property type="component" value="Unassembled WGS sequence"/>
</dbReference>
<dbReference type="Gene3D" id="1.10.357.10">
    <property type="entry name" value="Tetracycline Repressor, domain 2"/>
    <property type="match status" value="1"/>
</dbReference>
<gene>
    <name evidence="2" type="ORF">SAMN05421803_107117</name>
</gene>
<protein>
    <submittedName>
        <fullName evidence="2">AefR-like transcriptional repressor, C-terminal region</fullName>
    </submittedName>
</protein>
<sequence>MYRPTAAAGRSAERAAEHYVALVQTPATNRAFFNALPLEESERREIVRSGVDAFLRVYGPR</sequence>